<keyword evidence="2" id="KW-1185">Reference proteome</keyword>
<dbReference type="RefSeq" id="WP_134555390.1">
    <property type="nucleotide sequence ID" value="NZ_SOHK01000009.1"/>
</dbReference>
<dbReference type="AlphaFoldDB" id="A0A4R9APD2"/>
<organism evidence="1 2">
    <name type="scientific">Cryobacterium ruanii</name>
    <dbReference type="NCBI Taxonomy" id="1259197"/>
    <lineage>
        <taxon>Bacteria</taxon>
        <taxon>Bacillati</taxon>
        <taxon>Actinomycetota</taxon>
        <taxon>Actinomycetes</taxon>
        <taxon>Micrococcales</taxon>
        <taxon>Microbacteriaceae</taxon>
        <taxon>Cryobacterium</taxon>
    </lineage>
</organism>
<gene>
    <name evidence="1" type="ORF">E3T47_06875</name>
</gene>
<accession>A0A4R9APD2</accession>
<dbReference type="EMBL" id="SOHK01000009">
    <property type="protein sequence ID" value="TFD66879.1"/>
    <property type="molecule type" value="Genomic_DNA"/>
</dbReference>
<name>A0A4R9APD2_9MICO</name>
<protein>
    <submittedName>
        <fullName evidence="1">Uncharacterized protein</fullName>
    </submittedName>
</protein>
<proteinExistence type="predicted"/>
<evidence type="ECO:0000313" key="2">
    <source>
        <dbReference type="Proteomes" id="UP000298154"/>
    </source>
</evidence>
<reference evidence="1 2" key="1">
    <citation type="submission" date="2019-03" db="EMBL/GenBank/DDBJ databases">
        <title>Genomics of glacier-inhabiting Cryobacterium strains.</title>
        <authorList>
            <person name="Liu Q."/>
            <person name="Xin Y.-H."/>
        </authorList>
    </citation>
    <scope>NUCLEOTIDE SEQUENCE [LARGE SCALE GENOMIC DNA]</scope>
    <source>
        <strain evidence="1 2">Sr36</strain>
    </source>
</reference>
<comment type="caution">
    <text evidence="1">The sequence shown here is derived from an EMBL/GenBank/DDBJ whole genome shotgun (WGS) entry which is preliminary data.</text>
</comment>
<sequence length="61" mass="6984">MPRHQPADDLRDPRCGLVQQQRFEQPVRTVLVCADYYDPRAVPREPIGAALDDALVHLMDQ</sequence>
<dbReference type="OrthoDB" id="3710983at2"/>
<dbReference type="Proteomes" id="UP000298154">
    <property type="component" value="Unassembled WGS sequence"/>
</dbReference>
<evidence type="ECO:0000313" key="1">
    <source>
        <dbReference type="EMBL" id="TFD66879.1"/>
    </source>
</evidence>